<comment type="caution">
    <text evidence="2">The sequence shown here is derived from an EMBL/GenBank/DDBJ whole genome shotgun (WGS) entry which is preliminary data.</text>
</comment>
<gene>
    <name evidence="2" type="ORF">Sradi_2886600</name>
</gene>
<keyword evidence="1" id="KW-0812">Transmembrane</keyword>
<proteinExistence type="predicted"/>
<dbReference type="EMBL" id="JACGWJ010000012">
    <property type="protein sequence ID" value="KAL0384923.1"/>
    <property type="molecule type" value="Genomic_DNA"/>
</dbReference>
<dbReference type="PANTHER" id="PTHR31170">
    <property type="entry name" value="BNAC04G53230D PROTEIN"/>
    <property type="match status" value="1"/>
</dbReference>
<reference evidence="2" key="2">
    <citation type="journal article" date="2024" name="Plant">
        <title>Genomic evolution and insights into agronomic trait innovations of Sesamum species.</title>
        <authorList>
            <person name="Miao H."/>
            <person name="Wang L."/>
            <person name="Qu L."/>
            <person name="Liu H."/>
            <person name="Sun Y."/>
            <person name="Le M."/>
            <person name="Wang Q."/>
            <person name="Wei S."/>
            <person name="Zheng Y."/>
            <person name="Lin W."/>
            <person name="Duan Y."/>
            <person name="Cao H."/>
            <person name="Xiong S."/>
            <person name="Wang X."/>
            <person name="Wei L."/>
            <person name="Li C."/>
            <person name="Ma Q."/>
            <person name="Ju M."/>
            <person name="Zhao R."/>
            <person name="Li G."/>
            <person name="Mu C."/>
            <person name="Tian Q."/>
            <person name="Mei H."/>
            <person name="Zhang T."/>
            <person name="Gao T."/>
            <person name="Zhang H."/>
        </authorList>
    </citation>
    <scope>NUCLEOTIDE SEQUENCE</scope>
    <source>
        <strain evidence="2">G02</strain>
    </source>
</reference>
<dbReference type="InterPro" id="IPR004158">
    <property type="entry name" value="DUF247_pln"/>
</dbReference>
<dbReference type="PANTHER" id="PTHR31170:SF25">
    <property type="entry name" value="BNAA09G04570D PROTEIN"/>
    <property type="match status" value="1"/>
</dbReference>
<protein>
    <submittedName>
        <fullName evidence="2">Uncharacterized protein</fullName>
    </submittedName>
</protein>
<dbReference type="Pfam" id="PF03140">
    <property type="entry name" value="DUF247"/>
    <property type="match status" value="1"/>
</dbReference>
<accession>A0AAW2RXW4</accession>
<evidence type="ECO:0000313" key="2">
    <source>
        <dbReference type="EMBL" id="KAL0384923.1"/>
    </source>
</evidence>
<keyword evidence="1" id="KW-1133">Transmembrane helix</keyword>
<keyword evidence="1" id="KW-0472">Membrane</keyword>
<evidence type="ECO:0000256" key="1">
    <source>
        <dbReference type="SAM" id="Phobius"/>
    </source>
</evidence>
<sequence>MHACVQLIEAAGHINKLVARFFSNLDFPTTDQGNQYLHVLHLYRQCLINKVFGPLRLERTTVFYLDIPSATELHKVGIGFAVSKTRSVMDISFGHNTLHLPEIYLDDMTKSQFLNIIAFEQLHKDAGHDFMSYIFFMFRLIQTPSDVSLLQLHGIIETSLRRNEVAILFNVLRRSFTSATWLAAEHHAVGRKLRERYEMMSDEWRQDLLQKYLRSPWAVISVVAAILLFILTTIQTVFTVLSFIYRN</sequence>
<reference evidence="2" key="1">
    <citation type="submission" date="2020-06" db="EMBL/GenBank/DDBJ databases">
        <authorList>
            <person name="Li T."/>
            <person name="Hu X."/>
            <person name="Zhang T."/>
            <person name="Song X."/>
            <person name="Zhang H."/>
            <person name="Dai N."/>
            <person name="Sheng W."/>
            <person name="Hou X."/>
            <person name="Wei L."/>
        </authorList>
    </citation>
    <scope>NUCLEOTIDE SEQUENCE</scope>
    <source>
        <strain evidence="2">G02</strain>
        <tissue evidence="2">Leaf</tissue>
    </source>
</reference>
<dbReference type="AlphaFoldDB" id="A0AAW2RXW4"/>
<feature type="transmembrane region" description="Helical" evidence="1">
    <location>
        <begin position="217"/>
        <end position="245"/>
    </location>
</feature>
<organism evidence="2">
    <name type="scientific">Sesamum radiatum</name>
    <name type="common">Black benniseed</name>
    <dbReference type="NCBI Taxonomy" id="300843"/>
    <lineage>
        <taxon>Eukaryota</taxon>
        <taxon>Viridiplantae</taxon>
        <taxon>Streptophyta</taxon>
        <taxon>Embryophyta</taxon>
        <taxon>Tracheophyta</taxon>
        <taxon>Spermatophyta</taxon>
        <taxon>Magnoliopsida</taxon>
        <taxon>eudicotyledons</taxon>
        <taxon>Gunneridae</taxon>
        <taxon>Pentapetalae</taxon>
        <taxon>asterids</taxon>
        <taxon>lamiids</taxon>
        <taxon>Lamiales</taxon>
        <taxon>Pedaliaceae</taxon>
        <taxon>Sesamum</taxon>
    </lineage>
</organism>
<name>A0AAW2RXW4_SESRA</name>